<dbReference type="AlphaFoldDB" id="A0A8K0MZ05"/>
<gene>
    <name evidence="2" type="ORF">COCNU_03G011540</name>
</gene>
<dbReference type="EMBL" id="CM017874">
    <property type="protein sequence ID" value="KAG1335035.1"/>
    <property type="molecule type" value="Genomic_DNA"/>
</dbReference>
<evidence type="ECO:0000256" key="1">
    <source>
        <dbReference type="SAM" id="MobiDB-lite"/>
    </source>
</evidence>
<organism evidence="2 3">
    <name type="scientific">Cocos nucifera</name>
    <name type="common">Coconut palm</name>
    <dbReference type="NCBI Taxonomy" id="13894"/>
    <lineage>
        <taxon>Eukaryota</taxon>
        <taxon>Viridiplantae</taxon>
        <taxon>Streptophyta</taxon>
        <taxon>Embryophyta</taxon>
        <taxon>Tracheophyta</taxon>
        <taxon>Spermatophyta</taxon>
        <taxon>Magnoliopsida</taxon>
        <taxon>Liliopsida</taxon>
        <taxon>Arecaceae</taxon>
        <taxon>Arecoideae</taxon>
        <taxon>Cocoseae</taxon>
        <taxon>Attaleinae</taxon>
        <taxon>Cocos</taxon>
    </lineage>
</organism>
<reference evidence="2" key="1">
    <citation type="journal article" date="2017" name="Gigascience">
        <title>The genome draft of coconut (Cocos nucifera).</title>
        <authorList>
            <person name="Xiao Y."/>
            <person name="Xu P."/>
            <person name="Fan H."/>
            <person name="Baudouin L."/>
            <person name="Xia W."/>
            <person name="Bocs S."/>
            <person name="Xu J."/>
            <person name="Li Q."/>
            <person name="Guo A."/>
            <person name="Zhou L."/>
            <person name="Li J."/>
            <person name="Wu Y."/>
            <person name="Ma Z."/>
            <person name="Armero A."/>
            <person name="Issali A.E."/>
            <person name="Liu N."/>
            <person name="Peng M."/>
            <person name="Yang Y."/>
        </authorList>
    </citation>
    <scope>NUCLEOTIDE SEQUENCE</scope>
    <source>
        <tissue evidence="2">Spear leaf of Hainan Tall coconut</tissue>
    </source>
</reference>
<dbReference type="Proteomes" id="UP000797356">
    <property type="component" value="Chromosome 3"/>
</dbReference>
<sequence length="88" mass="10437">MRTREDPNHPWKVQRAHRVPRTRSPPLPFLTLGPIRDDPINQCRIRVELAPSNFQDLISLAIWMGSTKEDWYKFHLCITSSTERKHMD</sequence>
<evidence type="ECO:0000313" key="2">
    <source>
        <dbReference type="EMBL" id="KAG1335035.1"/>
    </source>
</evidence>
<comment type="caution">
    <text evidence="2">The sequence shown here is derived from an EMBL/GenBank/DDBJ whole genome shotgun (WGS) entry which is preliminary data.</text>
</comment>
<reference evidence="2" key="2">
    <citation type="submission" date="2019-07" db="EMBL/GenBank/DDBJ databases">
        <authorList>
            <person name="Yang Y."/>
            <person name="Bocs S."/>
            <person name="Baudouin L."/>
        </authorList>
    </citation>
    <scope>NUCLEOTIDE SEQUENCE</scope>
    <source>
        <tissue evidence="2">Spear leaf of Hainan Tall coconut</tissue>
    </source>
</reference>
<keyword evidence="3" id="KW-1185">Reference proteome</keyword>
<accession>A0A8K0MZ05</accession>
<name>A0A8K0MZ05_COCNU</name>
<proteinExistence type="predicted"/>
<feature type="compositionally biased region" description="Basic residues" evidence="1">
    <location>
        <begin position="12"/>
        <end position="21"/>
    </location>
</feature>
<feature type="region of interest" description="Disordered" evidence="1">
    <location>
        <begin position="1"/>
        <end position="30"/>
    </location>
</feature>
<protein>
    <submittedName>
        <fullName evidence="2">Uncharacterized protein</fullName>
    </submittedName>
</protein>
<evidence type="ECO:0000313" key="3">
    <source>
        <dbReference type="Proteomes" id="UP000797356"/>
    </source>
</evidence>